<dbReference type="STRING" id="329726.AM1_1334"/>
<evidence type="ECO:0000256" key="2">
    <source>
        <dbReference type="ARBA" id="ARBA00023125"/>
    </source>
</evidence>
<dbReference type="RefSeq" id="WP_012161903.1">
    <property type="nucleotide sequence ID" value="NC_009925.1"/>
</dbReference>
<dbReference type="Gene3D" id="1.10.10.60">
    <property type="entry name" value="Homeodomain-like"/>
    <property type="match status" value="1"/>
</dbReference>
<keyword evidence="3" id="KW-0804">Transcription</keyword>
<evidence type="ECO:0000313" key="6">
    <source>
        <dbReference type="EMBL" id="ABW26368.1"/>
    </source>
</evidence>
<keyword evidence="2 4" id="KW-0238">DNA-binding</keyword>
<dbReference type="InterPro" id="IPR001647">
    <property type="entry name" value="HTH_TetR"/>
</dbReference>
<dbReference type="PRINTS" id="PR00455">
    <property type="entry name" value="HTHTETR"/>
</dbReference>
<proteinExistence type="predicted"/>
<dbReference type="PROSITE" id="PS01081">
    <property type="entry name" value="HTH_TETR_1"/>
    <property type="match status" value="1"/>
</dbReference>
<evidence type="ECO:0000256" key="1">
    <source>
        <dbReference type="ARBA" id="ARBA00023015"/>
    </source>
</evidence>
<reference evidence="6 7" key="1">
    <citation type="journal article" date="2008" name="Proc. Natl. Acad. Sci. U.S.A.">
        <title>Niche adaptation and genome expansion in the chlorophyll d-producing cyanobacterium Acaryochloris marina.</title>
        <authorList>
            <person name="Swingley W.D."/>
            <person name="Chen M."/>
            <person name="Cheung P.C."/>
            <person name="Conrad A.L."/>
            <person name="Dejesa L.C."/>
            <person name="Hao J."/>
            <person name="Honchak B.M."/>
            <person name="Karbach L.E."/>
            <person name="Kurdoglu A."/>
            <person name="Lahiri S."/>
            <person name="Mastrian S.D."/>
            <person name="Miyashita H."/>
            <person name="Page L."/>
            <person name="Ramakrishna P."/>
            <person name="Satoh S."/>
            <person name="Sattley W.M."/>
            <person name="Shimada Y."/>
            <person name="Taylor H.L."/>
            <person name="Tomo T."/>
            <person name="Tsuchiya T."/>
            <person name="Wang Z.T."/>
            <person name="Raymond J."/>
            <person name="Mimuro M."/>
            <person name="Blankenship R.E."/>
            <person name="Touchman J.W."/>
        </authorList>
    </citation>
    <scope>NUCLEOTIDE SEQUENCE [LARGE SCALE GENOMIC DNA]</scope>
    <source>
        <strain evidence="7">MBIC 11017</strain>
    </source>
</reference>
<dbReference type="PANTHER" id="PTHR30055">
    <property type="entry name" value="HTH-TYPE TRANSCRIPTIONAL REGULATOR RUTR"/>
    <property type="match status" value="1"/>
</dbReference>
<dbReference type="EMBL" id="CP000828">
    <property type="protein sequence ID" value="ABW26368.1"/>
    <property type="molecule type" value="Genomic_DNA"/>
</dbReference>
<dbReference type="InterPro" id="IPR009057">
    <property type="entry name" value="Homeodomain-like_sf"/>
</dbReference>
<dbReference type="eggNOG" id="COG1309">
    <property type="taxonomic scope" value="Bacteria"/>
</dbReference>
<dbReference type="OrthoDB" id="9812993at2"/>
<dbReference type="FunFam" id="1.10.10.60:FF:000141">
    <property type="entry name" value="TetR family transcriptional regulator"/>
    <property type="match status" value="1"/>
</dbReference>
<dbReference type="GO" id="GO:0003700">
    <property type="term" value="F:DNA-binding transcription factor activity"/>
    <property type="evidence" value="ECO:0007669"/>
    <property type="project" value="TreeGrafter"/>
</dbReference>
<organism evidence="6 7">
    <name type="scientific">Acaryochloris marina (strain MBIC 11017)</name>
    <dbReference type="NCBI Taxonomy" id="329726"/>
    <lineage>
        <taxon>Bacteria</taxon>
        <taxon>Bacillati</taxon>
        <taxon>Cyanobacteriota</taxon>
        <taxon>Cyanophyceae</taxon>
        <taxon>Acaryochloridales</taxon>
        <taxon>Acaryochloridaceae</taxon>
        <taxon>Acaryochloris</taxon>
    </lineage>
</organism>
<gene>
    <name evidence="6" type="ordered locus">AM1_1334</name>
</gene>
<dbReference type="Gene3D" id="1.10.357.10">
    <property type="entry name" value="Tetracycline Repressor, domain 2"/>
    <property type="match status" value="1"/>
</dbReference>
<dbReference type="PROSITE" id="PS50977">
    <property type="entry name" value="HTH_TETR_2"/>
    <property type="match status" value="1"/>
</dbReference>
<dbReference type="GO" id="GO:0000976">
    <property type="term" value="F:transcription cis-regulatory region binding"/>
    <property type="evidence" value="ECO:0007669"/>
    <property type="project" value="TreeGrafter"/>
</dbReference>
<dbReference type="AlphaFoldDB" id="B0C5C8"/>
<keyword evidence="7" id="KW-1185">Reference proteome</keyword>
<keyword evidence="1" id="KW-0805">Transcription regulation</keyword>
<dbReference type="GO" id="GO:0045892">
    <property type="term" value="P:negative regulation of DNA-templated transcription"/>
    <property type="evidence" value="ECO:0007669"/>
    <property type="project" value="UniProtKB-ARBA"/>
</dbReference>
<evidence type="ECO:0000256" key="3">
    <source>
        <dbReference type="ARBA" id="ARBA00023163"/>
    </source>
</evidence>
<dbReference type="InterPro" id="IPR050109">
    <property type="entry name" value="HTH-type_TetR-like_transc_reg"/>
</dbReference>
<evidence type="ECO:0000259" key="5">
    <source>
        <dbReference type="PROSITE" id="PS50977"/>
    </source>
</evidence>
<feature type="DNA-binding region" description="H-T-H motif" evidence="4">
    <location>
        <begin position="36"/>
        <end position="55"/>
    </location>
</feature>
<dbReference type="InterPro" id="IPR023772">
    <property type="entry name" value="DNA-bd_HTH_TetR-type_CS"/>
</dbReference>
<dbReference type="PANTHER" id="PTHR30055:SF224">
    <property type="entry name" value="TRANSCRIPTIONAL REGULATOR TETR FAMILY"/>
    <property type="match status" value="1"/>
</dbReference>
<dbReference type="Pfam" id="PF14246">
    <property type="entry name" value="TetR_C_7"/>
    <property type="match status" value="1"/>
</dbReference>
<protein>
    <submittedName>
        <fullName evidence="6">Transcriptional regulator, TetR family</fullName>
    </submittedName>
</protein>
<sequence length="207" mass="23458">MIVSQKTEARRKSPKRVAVIEAATEEFWSHGFSGTSMDRIAKVANVSKRTVYDHFPSKDDLFQAIIDEILERVGEMPSHEYSAEKPLDEQLLAIGKTFAMTITGRDFMKLSRVVISRFIQAPEWAHNTLKAHARLRQDMITFFKAGTKDGRLKISNPEKAAAQFCGLIKEIAFWPELMAGQKPISARERNLAVKAAVEMFLDHYQTS</sequence>
<name>B0C5C8_ACAM1</name>
<dbReference type="HOGENOM" id="CLU_069356_27_0_3"/>
<dbReference type="Pfam" id="PF00440">
    <property type="entry name" value="TetR_N"/>
    <property type="match status" value="1"/>
</dbReference>
<evidence type="ECO:0000256" key="4">
    <source>
        <dbReference type="PROSITE-ProRule" id="PRU00335"/>
    </source>
</evidence>
<dbReference type="SUPFAM" id="SSF46689">
    <property type="entry name" value="Homeodomain-like"/>
    <property type="match status" value="1"/>
</dbReference>
<feature type="domain" description="HTH tetR-type" evidence="5">
    <location>
        <begin position="13"/>
        <end position="73"/>
    </location>
</feature>
<dbReference type="Proteomes" id="UP000000268">
    <property type="component" value="Chromosome"/>
</dbReference>
<accession>B0C5C8</accession>
<dbReference type="KEGG" id="amr:AM1_1334"/>
<evidence type="ECO:0000313" key="7">
    <source>
        <dbReference type="Proteomes" id="UP000000268"/>
    </source>
</evidence>
<dbReference type="InterPro" id="IPR039536">
    <property type="entry name" value="TetR_C_Proteobacteria"/>
</dbReference>